<dbReference type="EMBL" id="JANRMS010000498">
    <property type="protein sequence ID" value="KAJ3538773.1"/>
    <property type="molecule type" value="Genomic_DNA"/>
</dbReference>
<comment type="caution">
    <text evidence="1">The sequence shown here is derived from an EMBL/GenBank/DDBJ whole genome shotgun (WGS) entry which is preliminary data.</text>
</comment>
<dbReference type="Proteomes" id="UP001148629">
    <property type="component" value="Unassembled WGS sequence"/>
</dbReference>
<evidence type="ECO:0000313" key="2">
    <source>
        <dbReference type="Proteomes" id="UP001148629"/>
    </source>
</evidence>
<accession>A0ACC1SFP5</accession>
<gene>
    <name evidence="1" type="ORF">NM208_g5760</name>
</gene>
<proteinExistence type="predicted"/>
<evidence type="ECO:0000313" key="1">
    <source>
        <dbReference type="EMBL" id="KAJ3538773.1"/>
    </source>
</evidence>
<keyword evidence="2" id="KW-1185">Reference proteome</keyword>
<protein>
    <submittedName>
        <fullName evidence="1">Uncharacterized protein</fullName>
    </submittedName>
</protein>
<reference evidence="1" key="1">
    <citation type="submission" date="2022-08" db="EMBL/GenBank/DDBJ databases">
        <title>Genome Sequence of Fusarium decemcellulare.</title>
        <authorList>
            <person name="Buettner E."/>
        </authorList>
    </citation>
    <scope>NUCLEOTIDE SEQUENCE</scope>
    <source>
        <strain evidence="1">Babe19</strain>
    </source>
</reference>
<sequence length="494" mass="57688">MPPRYDYNEGQMQSALEAVRNGSTAVKAAGNHGVPRSSLGRRQRGATTMQDAKQPYQRLTPDQEDDVDNFINQIYLELGHRPTYEQIREFATGILIENGGSGQLGKNWVFRFMKRHPKLKDMPCRPNRLFYQNQSSLQWNKALYLQHNLFEWAKSDPKWTSAARFDFPGAVRTYQTFKCAIKHFTRARTLKITSFERTTESMYGGCFLNKAFQTILVELTEGDLNVIQDICLNIFGTLVRYDLWEVGTKMLWYCSAFLKEKSGNKLPSDSFAALARIMGPDKHETNYYLGRLTGLYASTLEQMAGSSHRRTTQAQRRHLLIVRDFETTASADEVNSIITSYEGLLISAIQELGRTHDQTLRIENEVLTLQNYIRRYQDDYIARVDASMFQVTRLYAAEQRFERWDPSHQAAILRFLERKYDYYKDFKEVDHAVEAAACILRWEGYKTERWIQFSLDFEFWLQGLDPCPTQVCEFYRQQRVNSRYYRQLYGEFAG</sequence>
<organism evidence="1 2">
    <name type="scientific">Fusarium decemcellulare</name>
    <dbReference type="NCBI Taxonomy" id="57161"/>
    <lineage>
        <taxon>Eukaryota</taxon>
        <taxon>Fungi</taxon>
        <taxon>Dikarya</taxon>
        <taxon>Ascomycota</taxon>
        <taxon>Pezizomycotina</taxon>
        <taxon>Sordariomycetes</taxon>
        <taxon>Hypocreomycetidae</taxon>
        <taxon>Hypocreales</taxon>
        <taxon>Nectriaceae</taxon>
        <taxon>Fusarium</taxon>
        <taxon>Fusarium decemcellulare species complex</taxon>
    </lineage>
</organism>
<name>A0ACC1SFP5_9HYPO</name>